<protein>
    <submittedName>
        <fullName evidence="1">Uncharacterized protein</fullName>
    </submittedName>
</protein>
<sequence>MWAVLALCQMSGQLNAFLMGSSNALHACAFGALLLASPSSGPRKDSSLMFPALVPNPSRNREITPLVLGDDL</sequence>
<name>A0A4Q9MMJ3_9APHY</name>
<accession>A0A4Q9MMJ3</accession>
<dbReference type="AlphaFoldDB" id="A0A4Q9MMJ3"/>
<gene>
    <name evidence="1" type="ORF">BD311DRAFT_304701</name>
</gene>
<dbReference type="Proteomes" id="UP000292957">
    <property type="component" value="Unassembled WGS sequence"/>
</dbReference>
<proteinExistence type="predicted"/>
<reference evidence="1" key="1">
    <citation type="submission" date="2019-01" db="EMBL/GenBank/DDBJ databases">
        <title>Draft genome sequences of three monokaryotic isolates of the white-rot basidiomycete fungus Dichomitus squalens.</title>
        <authorList>
            <consortium name="DOE Joint Genome Institute"/>
            <person name="Lopez S.C."/>
            <person name="Andreopoulos B."/>
            <person name="Pangilinan J."/>
            <person name="Lipzen A."/>
            <person name="Riley R."/>
            <person name="Ahrendt S."/>
            <person name="Ng V."/>
            <person name="Barry K."/>
            <person name="Daum C."/>
            <person name="Grigoriev I.V."/>
            <person name="Hilden K.S."/>
            <person name="Makela M.R."/>
            <person name="de Vries R.P."/>
        </authorList>
    </citation>
    <scope>NUCLEOTIDE SEQUENCE [LARGE SCALE GENOMIC DNA]</scope>
    <source>
        <strain evidence="1">OM18370.1</strain>
    </source>
</reference>
<evidence type="ECO:0000313" key="1">
    <source>
        <dbReference type="EMBL" id="TBU28880.1"/>
    </source>
</evidence>
<organism evidence="1">
    <name type="scientific">Dichomitus squalens</name>
    <dbReference type="NCBI Taxonomy" id="114155"/>
    <lineage>
        <taxon>Eukaryota</taxon>
        <taxon>Fungi</taxon>
        <taxon>Dikarya</taxon>
        <taxon>Basidiomycota</taxon>
        <taxon>Agaricomycotina</taxon>
        <taxon>Agaricomycetes</taxon>
        <taxon>Polyporales</taxon>
        <taxon>Polyporaceae</taxon>
        <taxon>Dichomitus</taxon>
    </lineage>
</organism>
<dbReference type="EMBL" id="ML143417">
    <property type="protein sequence ID" value="TBU28880.1"/>
    <property type="molecule type" value="Genomic_DNA"/>
</dbReference>